<name>A0A1F8H1U3_9BACT</name>
<evidence type="ECO:0000313" key="2">
    <source>
        <dbReference type="EMBL" id="OGN30878.1"/>
    </source>
</evidence>
<dbReference type="EMBL" id="MGKS01000045">
    <property type="protein sequence ID" value="OGN30878.1"/>
    <property type="molecule type" value="Genomic_DNA"/>
</dbReference>
<comment type="caution">
    <text evidence="2">The sequence shown here is derived from an EMBL/GenBank/DDBJ whole genome shotgun (WGS) entry which is preliminary data.</text>
</comment>
<feature type="region of interest" description="Disordered" evidence="1">
    <location>
        <begin position="162"/>
        <end position="184"/>
    </location>
</feature>
<dbReference type="AlphaFoldDB" id="A0A1F8H1U3"/>
<reference evidence="2 3" key="1">
    <citation type="journal article" date="2016" name="Nat. Commun.">
        <title>Thousands of microbial genomes shed light on interconnected biogeochemical processes in an aquifer system.</title>
        <authorList>
            <person name="Anantharaman K."/>
            <person name="Brown C.T."/>
            <person name="Hug L.A."/>
            <person name="Sharon I."/>
            <person name="Castelle C.J."/>
            <person name="Probst A.J."/>
            <person name="Thomas B.C."/>
            <person name="Singh A."/>
            <person name="Wilkins M.J."/>
            <person name="Karaoz U."/>
            <person name="Brodie E.L."/>
            <person name="Williams K.H."/>
            <person name="Hubbard S.S."/>
            <person name="Banfield J.F."/>
        </authorList>
    </citation>
    <scope>NUCLEOTIDE SEQUENCE [LARGE SCALE GENOMIC DNA]</scope>
</reference>
<evidence type="ECO:0000256" key="1">
    <source>
        <dbReference type="SAM" id="MobiDB-lite"/>
    </source>
</evidence>
<sequence>MPEQITEKKSVQQEFLDSEKYAALKKEVADSMQSVDALETGESDRDIAPVFDYFEKEVVKNGFSEVWAEKLFWETVAEKIKEIRFKAIYRIIRPEIENADYLLARRMLMEELNKTIEQLSSTLYRNLSRRSVALTVLKEKFYNTFPEIESLIEETEEERRAKIKKPTGQLGKEDDEMPPPSEGEFREGFRDSYLVEERDWKVPDHKELVPGLTIIFWDKQTERIEEMGFRDIPRLGKDGDFFVKVIWRAVPGLINLATFGLMAYAQTGLWNSRYIPKRWEIKKENK</sequence>
<evidence type="ECO:0000313" key="3">
    <source>
        <dbReference type="Proteomes" id="UP000177676"/>
    </source>
</evidence>
<gene>
    <name evidence="2" type="ORF">A3I92_02805</name>
</gene>
<accession>A0A1F8H1U3</accession>
<dbReference type="Proteomes" id="UP000177676">
    <property type="component" value="Unassembled WGS sequence"/>
</dbReference>
<organism evidence="2 3">
    <name type="scientific">Candidatus Yanofskybacteria bacterium RIFCSPLOWO2_02_FULL_43_10b</name>
    <dbReference type="NCBI Taxonomy" id="1802704"/>
    <lineage>
        <taxon>Bacteria</taxon>
        <taxon>Candidatus Yanofskyibacteriota</taxon>
    </lineage>
</organism>
<proteinExistence type="predicted"/>
<protein>
    <submittedName>
        <fullName evidence="2">Uncharacterized protein</fullName>
    </submittedName>
</protein>